<gene>
    <name evidence="1" type="ORF">EZE20_05375</name>
</gene>
<dbReference type="RefSeq" id="WP_132115304.1">
    <property type="nucleotide sequence ID" value="NZ_SMJU01000003.1"/>
</dbReference>
<evidence type="ECO:0000313" key="1">
    <source>
        <dbReference type="EMBL" id="TDB67380.1"/>
    </source>
</evidence>
<name>A0A4R4KH37_9BACT</name>
<proteinExistence type="predicted"/>
<keyword evidence="2" id="KW-1185">Reference proteome</keyword>
<dbReference type="Pfam" id="PF01963">
    <property type="entry name" value="TraB_PrgY_gumN"/>
    <property type="match status" value="1"/>
</dbReference>
<dbReference type="EMBL" id="SMJU01000003">
    <property type="protein sequence ID" value="TDB67380.1"/>
    <property type="molecule type" value="Genomic_DNA"/>
</dbReference>
<dbReference type="AlphaFoldDB" id="A0A4R4KH37"/>
<protein>
    <recommendedName>
        <fullName evidence="3">TraB/GumN family protein</fullName>
    </recommendedName>
</protein>
<reference evidence="1 2" key="1">
    <citation type="submission" date="2019-02" db="EMBL/GenBank/DDBJ databases">
        <title>Arundinibacter roseus gen. nov., sp. nov., a new member of the family Cytophagaceae.</title>
        <authorList>
            <person name="Szuroczki S."/>
            <person name="Khayer B."/>
            <person name="Sproer C."/>
            <person name="Toumi M."/>
            <person name="Szabo A."/>
            <person name="Felfoldi T."/>
            <person name="Schumann P."/>
            <person name="Toth E."/>
        </authorList>
    </citation>
    <scope>NUCLEOTIDE SEQUENCE [LARGE SCALE GENOMIC DNA]</scope>
    <source>
        <strain evidence="1 2">DMA-k-7a</strain>
    </source>
</reference>
<organism evidence="1 2">
    <name type="scientific">Arundinibacter roseus</name>
    <dbReference type="NCBI Taxonomy" id="2070510"/>
    <lineage>
        <taxon>Bacteria</taxon>
        <taxon>Pseudomonadati</taxon>
        <taxon>Bacteroidota</taxon>
        <taxon>Cytophagia</taxon>
        <taxon>Cytophagales</taxon>
        <taxon>Spirosomataceae</taxon>
        <taxon>Arundinibacter</taxon>
    </lineage>
</organism>
<dbReference type="CDD" id="cd14789">
    <property type="entry name" value="Tiki"/>
    <property type="match status" value="1"/>
</dbReference>
<comment type="caution">
    <text evidence="1">The sequence shown here is derived from an EMBL/GenBank/DDBJ whole genome shotgun (WGS) entry which is preliminary data.</text>
</comment>
<dbReference type="InterPro" id="IPR002816">
    <property type="entry name" value="TraB/PrgY/GumN_fam"/>
</dbReference>
<dbReference type="Proteomes" id="UP000295706">
    <property type="component" value="Unassembled WGS sequence"/>
</dbReference>
<dbReference type="OrthoDB" id="9798714at2"/>
<accession>A0A4R4KH37</accession>
<evidence type="ECO:0000313" key="2">
    <source>
        <dbReference type="Proteomes" id="UP000295706"/>
    </source>
</evidence>
<evidence type="ECO:0008006" key="3">
    <source>
        <dbReference type="Google" id="ProtNLM"/>
    </source>
</evidence>
<sequence>MLRLGVYIVFLLIPFRLAGQSKPKTILWEVRSENVPYVSYLLGTFHEVQPDFIHSLPATTQKLKNAEVLFIEKSADNQLDVSSGTSYATWNREKWQQLLTQQQQQRMSAFVTKAEDDSYYKLPPLVLTLTLARLYIQNFCDTLHRASYELMDHRIEKLGKATGIPVVSLDKEHALILKEGSESRDSVQNSGYVAACVTLMDLMLRDDATDCEVLNRYLEFDIDYALELESPPGSDALQLTERNLLWLPKLHEAFQKKNCFVAVGYGHLRYSSGLLMQLKRLGYSVSPISAR</sequence>